<dbReference type="EMBL" id="JADBEG010000001">
    <property type="protein sequence ID" value="MBE1502361.1"/>
    <property type="molecule type" value="Genomic_DNA"/>
</dbReference>
<evidence type="ECO:0000313" key="1">
    <source>
        <dbReference type="EMBL" id="MBE1502361.1"/>
    </source>
</evidence>
<keyword evidence="2" id="KW-1185">Reference proteome</keyword>
<comment type="caution">
    <text evidence="1">The sequence shown here is derived from an EMBL/GenBank/DDBJ whole genome shotgun (WGS) entry which is preliminary data.</text>
</comment>
<organism evidence="1 2">
    <name type="scientific">Amycolatopsis lexingtonensis</name>
    <dbReference type="NCBI Taxonomy" id="218822"/>
    <lineage>
        <taxon>Bacteria</taxon>
        <taxon>Bacillati</taxon>
        <taxon>Actinomycetota</taxon>
        <taxon>Actinomycetes</taxon>
        <taxon>Pseudonocardiales</taxon>
        <taxon>Pseudonocardiaceae</taxon>
        <taxon>Amycolatopsis</taxon>
    </lineage>
</organism>
<proteinExistence type="predicted"/>
<evidence type="ECO:0008006" key="3">
    <source>
        <dbReference type="Google" id="ProtNLM"/>
    </source>
</evidence>
<protein>
    <recommendedName>
        <fullName evidence="3">DUF559 domain-containing protein</fullName>
    </recommendedName>
</protein>
<name>A0ABR9IGQ1_9PSEU</name>
<sequence length="296" mass="32983">MRTADLEEIGMQRSSVYRRCLPGGPWRRLLPGIILLHPTEPTDEQRLRAALIRGGGGAVLTGLWALRRQGLQDFPEPAEVHILVPDEREITSCGFVLVERTTRLPTPVTRNGLPVAPVHRAALDAARRIRDFDTVQALLAEAVQRRRCTPAQLEKELRLGSQRGSALARRALQAILGGAESVAEAEAWEIWKLAGLPPAAWNIRVFDEHGEFIAKPDAWCDDVAFAWEIDSRKWHSDGNGYSDTLARNARYTAAGITFLQTLPIHLRTEPDRVIADLRSAYAVAQRRPRPPVTCHP</sequence>
<accession>A0ABR9IGQ1</accession>
<evidence type="ECO:0000313" key="2">
    <source>
        <dbReference type="Proteomes" id="UP000631670"/>
    </source>
</evidence>
<dbReference type="Proteomes" id="UP000631670">
    <property type="component" value="Unassembled WGS sequence"/>
</dbReference>
<gene>
    <name evidence="1" type="ORF">H4696_009461</name>
</gene>
<reference evidence="1 2" key="1">
    <citation type="submission" date="2020-10" db="EMBL/GenBank/DDBJ databases">
        <title>Sequencing the genomes of 1000 actinobacteria strains.</title>
        <authorList>
            <person name="Klenk H.-P."/>
        </authorList>
    </citation>
    <scope>NUCLEOTIDE SEQUENCE [LARGE SCALE GENOMIC DNA]</scope>
    <source>
        <strain evidence="1 2">DSM 44653</strain>
    </source>
</reference>